<dbReference type="RefSeq" id="WP_224139055.1">
    <property type="nucleotide sequence ID" value="NZ_JAIQUM010000020.1"/>
</dbReference>
<feature type="transmembrane region" description="Helical" evidence="6">
    <location>
        <begin position="45"/>
        <end position="67"/>
    </location>
</feature>
<gene>
    <name evidence="8" type="ORF">K9V48_11025</name>
</gene>
<comment type="subcellular location">
    <subcellularLocation>
        <location evidence="1">Cell membrane</location>
        <topology evidence="1">Multi-pass membrane protein</topology>
    </subcellularLocation>
</comment>
<feature type="transmembrane region" description="Helical" evidence="6">
    <location>
        <begin position="87"/>
        <end position="106"/>
    </location>
</feature>
<feature type="transmembrane region" description="Helical" evidence="6">
    <location>
        <begin position="217"/>
        <end position="237"/>
    </location>
</feature>
<keyword evidence="9" id="KW-1185">Reference proteome</keyword>
<feature type="transmembrane region" description="Helical" evidence="6">
    <location>
        <begin position="307"/>
        <end position="325"/>
    </location>
</feature>
<keyword evidence="4 6" id="KW-1133">Transmembrane helix</keyword>
<evidence type="ECO:0000313" key="8">
    <source>
        <dbReference type="EMBL" id="MBZ5750772.1"/>
    </source>
</evidence>
<evidence type="ECO:0000259" key="7">
    <source>
        <dbReference type="Pfam" id="PF05425"/>
    </source>
</evidence>
<evidence type="ECO:0000256" key="3">
    <source>
        <dbReference type="ARBA" id="ARBA00022692"/>
    </source>
</evidence>
<feature type="transmembrane region" description="Helical" evidence="6">
    <location>
        <begin position="6"/>
        <end position="25"/>
    </location>
</feature>
<evidence type="ECO:0000313" key="9">
    <source>
        <dbReference type="Proteomes" id="UP001165287"/>
    </source>
</evidence>
<organism evidence="8 9">
    <name type="scientific">Metabacillus rhizolycopersici</name>
    <dbReference type="NCBI Taxonomy" id="2875709"/>
    <lineage>
        <taxon>Bacteria</taxon>
        <taxon>Bacillati</taxon>
        <taxon>Bacillota</taxon>
        <taxon>Bacilli</taxon>
        <taxon>Bacillales</taxon>
        <taxon>Bacillaceae</taxon>
        <taxon>Metabacillus</taxon>
    </lineage>
</organism>
<feature type="transmembrane region" description="Helical" evidence="6">
    <location>
        <begin position="146"/>
        <end position="166"/>
    </location>
</feature>
<evidence type="ECO:0000256" key="6">
    <source>
        <dbReference type="SAM" id="Phobius"/>
    </source>
</evidence>
<evidence type="ECO:0000256" key="1">
    <source>
        <dbReference type="ARBA" id="ARBA00004651"/>
    </source>
</evidence>
<sequence length="357" mass="39949">MILVTTVIDTLLYICFAIVVGALLLHAIPNGYKPEIKMPKRLISFLALLIGILSFGPLLQLFVFFYGKRDFLTLVHTLILTTDSGRVWLITFLISIVLSLFLYFVPLDRVNSIIGLGVTFFLIILVSLSGHIASHSKTIGLLSQTLHFFLMAVWFGVLIVISFFSIKKENWKTFRSWFTPLSIIAIVIIAVSGLVMMKYTVPEYQSSWLLPYGEALLLKHLLYFVIILFGCINGFLLKKDMKLGWLRAEAIIIVIVLIITGFMTNSSPPYIVAETIEHGGISPLFEKFYQGAWVPEMSVALQGTSNSIPLFVLAVVLLIVQLITFITGRNPYLFLVLSLVLVLVIFLALLLSITPSL</sequence>
<feature type="transmembrane region" description="Helical" evidence="6">
    <location>
        <begin position="113"/>
        <end position="134"/>
    </location>
</feature>
<dbReference type="PANTHER" id="PTHR34820:SF4">
    <property type="entry name" value="INNER MEMBRANE PROTEIN YEBZ"/>
    <property type="match status" value="1"/>
</dbReference>
<keyword evidence="5 6" id="KW-0472">Membrane</keyword>
<dbReference type="InterPro" id="IPR032694">
    <property type="entry name" value="CopC/D"/>
</dbReference>
<dbReference type="Proteomes" id="UP001165287">
    <property type="component" value="Unassembled WGS sequence"/>
</dbReference>
<feature type="transmembrane region" description="Helical" evidence="6">
    <location>
        <begin position="244"/>
        <end position="263"/>
    </location>
</feature>
<evidence type="ECO:0000256" key="5">
    <source>
        <dbReference type="ARBA" id="ARBA00023136"/>
    </source>
</evidence>
<evidence type="ECO:0000256" key="2">
    <source>
        <dbReference type="ARBA" id="ARBA00022475"/>
    </source>
</evidence>
<reference evidence="8" key="1">
    <citation type="submission" date="2024-05" db="EMBL/GenBank/DDBJ databases">
        <title>Metabacillus sp. nov., isolated from the rhizosphere soil of tomato plants.</title>
        <authorList>
            <person name="Ma R."/>
        </authorList>
    </citation>
    <scope>NUCLEOTIDE SEQUENCE</scope>
    <source>
        <strain evidence="8">DBTR6</strain>
    </source>
</reference>
<feature type="transmembrane region" description="Helical" evidence="6">
    <location>
        <begin position="178"/>
        <end position="197"/>
    </location>
</feature>
<keyword evidence="2" id="KW-1003">Cell membrane</keyword>
<proteinExistence type="predicted"/>
<dbReference type="EMBL" id="JAIQUM010000020">
    <property type="protein sequence ID" value="MBZ5750772.1"/>
    <property type="molecule type" value="Genomic_DNA"/>
</dbReference>
<name>A0ABS7UR34_9BACI</name>
<dbReference type="Pfam" id="PF05425">
    <property type="entry name" value="CopD"/>
    <property type="match status" value="1"/>
</dbReference>
<protein>
    <submittedName>
        <fullName evidence="8">CopD family protein</fullName>
    </submittedName>
</protein>
<dbReference type="InterPro" id="IPR008457">
    <property type="entry name" value="Cu-R_CopD_dom"/>
</dbReference>
<dbReference type="PANTHER" id="PTHR34820">
    <property type="entry name" value="INNER MEMBRANE PROTEIN YEBZ"/>
    <property type="match status" value="1"/>
</dbReference>
<feature type="transmembrane region" description="Helical" evidence="6">
    <location>
        <begin position="332"/>
        <end position="353"/>
    </location>
</feature>
<accession>A0ABS7UR34</accession>
<keyword evidence="3 6" id="KW-0812">Transmembrane</keyword>
<comment type="caution">
    <text evidence="8">The sequence shown here is derived from an EMBL/GenBank/DDBJ whole genome shotgun (WGS) entry which is preliminary data.</text>
</comment>
<evidence type="ECO:0000256" key="4">
    <source>
        <dbReference type="ARBA" id="ARBA00022989"/>
    </source>
</evidence>
<feature type="domain" description="Copper resistance protein D" evidence="7">
    <location>
        <begin position="175"/>
        <end position="262"/>
    </location>
</feature>